<name>A0A9N8WJQ1_9GLOM</name>
<proteinExistence type="predicted"/>
<organism evidence="1 2">
    <name type="scientific">Paraglomus brasilianum</name>
    <dbReference type="NCBI Taxonomy" id="144538"/>
    <lineage>
        <taxon>Eukaryota</taxon>
        <taxon>Fungi</taxon>
        <taxon>Fungi incertae sedis</taxon>
        <taxon>Mucoromycota</taxon>
        <taxon>Glomeromycotina</taxon>
        <taxon>Glomeromycetes</taxon>
        <taxon>Paraglomerales</taxon>
        <taxon>Paraglomeraceae</taxon>
        <taxon>Paraglomus</taxon>
    </lineage>
</organism>
<gene>
    <name evidence="1" type="ORF">PBRASI_LOCUS1879</name>
</gene>
<dbReference type="EMBL" id="CAJVPI010000133">
    <property type="protein sequence ID" value="CAG8486827.1"/>
    <property type="molecule type" value="Genomic_DNA"/>
</dbReference>
<keyword evidence="2" id="KW-1185">Reference proteome</keyword>
<comment type="caution">
    <text evidence="1">The sequence shown here is derived from an EMBL/GenBank/DDBJ whole genome shotgun (WGS) entry which is preliminary data.</text>
</comment>
<evidence type="ECO:0000313" key="1">
    <source>
        <dbReference type="EMBL" id="CAG8486827.1"/>
    </source>
</evidence>
<evidence type="ECO:0000313" key="2">
    <source>
        <dbReference type="Proteomes" id="UP000789739"/>
    </source>
</evidence>
<accession>A0A9N8WJQ1</accession>
<protein>
    <submittedName>
        <fullName evidence="1">6345_t:CDS:1</fullName>
    </submittedName>
</protein>
<reference evidence="1" key="1">
    <citation type="submission" date="2021-06" db="EMBL/GenBank/DDBJ databases">
        <authorList>
            <person name="Kallberg Y."/>
            <person name="Tangrot J."/>
            <person name="Rosling A."/>
        </authorList>
    </citation>
    <scope>NUCLEOTIDE SEQUENCE</scope>
    <source>
        <strain evidence="1">BR232B</strain>
    </source>
</reference>
<sequence length="102" mass="11111">MSTKEVCMCTVDGILENSMQDITGLKHMCSRMFLETVSKHLILEAMATCQILQALSIIMPEDVPGGQAQTSNDRSNGCTPVGLRTTGTIRNTYTGLDKDNLD</sequence>
<dbReference type="Proteomes" id="UP000789739">
    <property type="component" value="Unassembled WGS sequence"/>
</dbReference>
<dbReference type="AlphaFoldDB" id="A0A9N8WJQ1"/>